<dbReference type="AlphaFoldDB" id="A0A6V8KT54"/>
<name>A0A6V8KT54_9ACTN</name>
<gene>
    <name evidence="1" type="ORF">Phou_091770</name>
</gene>
<keyword evidence="2" id="KW-1185">Reference proteome</keyword>
<sequence>MTNAADEPVHIVVTCTNRKRYPVPPQLRISNLAHLRPGTRFNEWTARLADSSHSRYPAADLYAGEHWQVAQKLTEALAAKTAVLWIASAGYGLVAADTAVCAYGATFSASAPDAVGASLADVTDWWRRLGQWPGPARESPRTFADLARRNPQATIVAVLSEAYQRACVDDLLTAAAVLGPEALSVVGPPDAQPRLTDLLVPVTAPMRHTVGGSLQALNVRVARHLLEHSVGLQRAPLREAAVATIPRGHRPLGRLGSVCPIPSSVRTSRCRRTPAPPTCCANCVPPAALANRADSGSCTRRYVAPMDVSG</sequence>
<protein>
    <submittedName>
        <fullName evidence="1">Uncharacterized protein</fullName>
    </submittedName>
</protein>
<evidence type="ECO:0000313" key="1">
    <source>
        <dbReference type="EMBL" id="GFJ84997.1"/>
    </source>
</evidence>
<reference evidence="1 2" key="2">
    <citation type="submission" date="2020-03" db="EMBL/GenBank/DDBJ databases">
        <authorList>
            <person name="Ichikawa N."/>
            <person name="Kimura A."/>
            <person name="Kitahashi Y."/>
            <person name="Uohara A."/>
        </authorList>
    </citation>
    <scope>NUCLEOTIDE SEQUENCE [LARGE SCALE GENOMIC DNA]</scope>
    <source>
        <strain evidence="1 2">NBRC 108639</strain>
    </source>
</reference>
<proteinExistence type="predicted"/>
<organism evidence="1 2">
    <name type="scientific">Phytohabitans houttuyneae</name>
    <dbReference type="NCBI Taxonomy" id="1076126"/>
    <lineage>
        <taxon>Bacteria</taxon>
        <taxon>Bacillati</taxon>
        <taxon>Actinomycetota</taxon>
        <taxon>Actinomycetes</taxon>
        <taxon>Micromonosporales</taxon>
        <taxon>Micromonosporaceae</taxon>
    </lineage>
</organism>
<evidence type="ECO:0000313" key="2">
    <source>
        <dbReference type="Proteomes" id="UP000482800"/>
    </source>
</evidence>
<dbReference type="Proteomes" id="UP000482800">
    <property type="component" value="Unassembled WGS sequence"/>
</dbReference>
<comment type="caution">
    <text evidence="1">The sequence shown here is derived from an EMBL/GenBank/DDBJ whole genome shotgun (WGS) entry which is preliminary data.</text>
</comment>
<accession>A0A6V8KT54</accession>
<dbReference type="EMBL" id="BLPF01000004">
    <property type="protein sequence ID" value="GFJ84997.1"/>
    <property type="molecule type" value="Genomic_DNA"/>
</dbReference>
<reference evidence="1 2" key="1">
    <citation type="submission" date="2020-03" db="EMBL/GenBank/DDBJ databases">
        <title>Whole genome shotgun sequence of Phytohabitans houttuyneae NBRC 108639.</title>
        <authorList>
            <person name="Komaki H."/>
            <person name="Tamura T."/>
        </authorList>
    </citation>
    <scope>NUCLEOTIDE SEQUENCE [LARGE SCALE GENOMIC DNA]</scope>
    <source>
        <strain evidence="1 2">NBRC 108639</strain>
    </source>
</reference>